<dbReference type="EMBL" id="SMMG02000005">
    <property type="protein sequence ID" value="KAA3473970.1"/>
    <property type="molecule type" value="Genomic_DNA"/>
</dbReference>
<name>A0A5B6VXF3_9ROSI</name>
<keyword evidence="2" id="KW-1185">Reference proteome</keyword>
<dbReference type="Proteomes" id="UP000325315">
    <property type="component" value="Unassembled WGS sequence"/>
</dbReference>
<protein>
    <submittedName>
        <fullName evidence="1">Uncharacterized protein</fullName>
    </submittedName>
</protein>
<accession>A0A5B6VXF3</accession>
<comment type="caution">
    <text evidence="1">The sequence shown here is derived from an EMBL/GenBank/DDBJ whole genome shotgun (WGS) entry which is preliminary data.</text>
</comment>
<dbReference type="AlphaFoldDB" id="A0A5B6VXF3"/>
<sequence>MSELYSLNHSKYQCHTNSTLKVYKSIIMDERIHQINYMCRYHHLTFPYIMYCHFHVFQADTCNNSFPIHILSCHNFYPLNLFEISMDTQVVHSRCTNQDPSIHIQGYLLGHITREHTLQRHIRMLR</sequence>
<evidence type="ECO:0000313" key="2">
    <source>
        <dbReference type="Proteomes" id="UP000325315"/>
    </source>
</evidence>
<evidence type="ECO:0000313" key="1">
    <source>
        <dbReference type="EMBL" id="KAA3473970.1"/>
    </source>
</evidence>
<reference evidence="2" key="1">
    <citation type="journal article" date="2019" name="Plant Biotechnol. J.">
        <title>Genome sequencing of the Australian wild diploid species Gossypium australe highlights disease resistance and delayed gland morphogenesis.</title>
        <authorList>
            <person name="Cai Y."/>
            <person name="Cai X."/>
            <person name="Wang Q."/>
            <person name="Wang P."/>
            <person name="Zhang Y."/>
            <person name="Cai C."/>
            <person name="Xu Y."/>
            <person name="Wang K."/>
            <person name="Zhou Z."/>
            <person name="Wang C."/>
            <person name="Geng S."/>
            <person name="Li B."/>
            <person name="Dong Q."/>
            <person name="Hou Y."/>
            <person name="Wang H."/>
            <person name="Ai P."/>
            <person name="Liu Z."/>
            <person name="Yi F."/>
            <person name="Sun M."/>
            <person name="An G."/>
            <person name="Cheng J."/>
            <person name="Zhang Y."/>
            <person name="Shi Q."/>
            <person name="Xie Y."/>
            <person name="Shi X."/>
            <person name="Chang Y."/>
            <person name="Huang F."/>
            <person name="Chen Y."/>
            <person name="Hong S."/>
            <person name="Mi L."/>
            <person name="Sun Q."/>
            <person name="Zhang L."/>
            <person name="Zhou B."/>
            <person name="Peng R."/>
            <person name="Zhang X."/>
            <person name="Liu F."/>
        </authorList>
    </citation>
    <scope>NUCLEOTIDE SEQUENCE [LARGE SCALE GENOMIC DNA]</scope>
    <source>
        <strain evidence="2">cv. PA1801</strain>
    </source>
</reference>
<gene>
    <name evidence="1" type="ORF">EPI10_024305</name>
</gene>
<organism evidence="1 2">
    <name type="scientific">Gossypium australe</name>
    <dbReference type="NCBI Taxonomy" id="47621"/>
    <lineage>
        <taxon>Eukaryota</taxon>
        <taxon>Viridiplantae</taxon>
        <taxon>Streptophyta</taxon>
        <taxon>Embryophyta</taxon>
        <taxon>Tracheophyta</taxon>
        <taxon>Spermatophyta</taxon>
        <taxon>Magnoliopsida</taxon>
        <taxon>eudicotyledons</taxon>
        <taxon>Gunneridae</taxon>
        <taxon>Pentapetalae</taxon>
        <taxon>rosids</taxon>
        <taxon>malvids</taxon>
        <taxon>Malvales</taxon>
        <taxon>Malvaceae</taxon>
        <taxon>Malvoideae</taxon>
        <taxon>Gossypium</taxon>
    </lineage>
</organism>
<proteinExistence type="predicted"/>